<accession>X6NPW6</accession>
<keyword evidence="2" id="KW-1185">Reference proteome</keyword>
<name>X6NPW6_RETFI</name>
<dbReference type="EMBL" id="ASPP01006947">
    <property type="protein sequence ID" value="ETO27958.1"/>
    <property type="molecule type" value="Genomic_DNA"/>
</dbReference>
<gene>
    <name evidence="1" type="ORF">RFI_09179</name>
</gene>
<evidence type="ECO:0000313" key="1">
    <source>
        <dbReference type="EMBL" id="ETO27958.1"/>
    </source>
</evidence>
<comment type="caution">
    <text evidence="1">The sequence shown here is derived from an EMBL/GenBank/DDBJ whole genome shotgun (WGS) entry which is preliminary data.</text>
</comment>
<dbReference type="InterPro" id="IPR038508">
    <property type="entry name" value="ArfGAP_dom_sf"/>
</dbReference>
<evidence type="ECO:0000313" key="2">
    <source>
        <dbReference type="Proteomes" id="UP000023152"/>
    </source>
</evidence>
<protein>
    <submittedName>
        <fullName evidence="1">Uncharacterized protein</fullName>
    </submittedName>
</protein>
<dbReference type="Proteomes" id="UP000023152">
    <property type="component" value="Unassembled WGS sequence"/>
</dbReference>
<dbReference type="Gene3D" id="1.10.220.150">
    <property type="entry name" value="Arf GTPase activating protein"/>
    <property type="match status" value="1"/>
</dbReference>
<proteinExistence type="predicted"/>
<reference evidence="1 2" key="1">
    <citation type="journal article" date="2013" name="Curr. Biol.">
        <title>The Genome of the Foraminiferan Reticulomyxa filosa.</title>
        <authorList>
            <person name="Glockner G."/>
            <person name="Hulsmann N."/>
            <person name="Schleicher M."/>
            <person name="Noegel A.A."/>
            <person name="Eichinger L."/>
            <person name="Gallinger C."/>
            <person name="Pawlowski J."/>
            <person name="Sierra R."/>
            <person name="Euteneuer U."/>
            <person name="Pillet L."/>
            <person name="Moustafa A."/>
            <person name="Platzer M."/>
            <person name="Groth M."/>
            <person name="Szafranski K."/>
            <person name="Schliwa M."/>
        </authorList>
    </citation>
    <scope>NUCLEOTIDE SEQUENCE [LARGE SCALE GENOMIC DNA]</scope>
</reference>
<sequence>MPQVESFIQKGGNQKFNEIWEYYLSPEEKQLHMNNMQLLSEARKSFIIQKYHQMRWHQQRNLSENKQDETSRSQDDINGKDLLHKKKEWLLYMVCLCYLTASQEKKEQQNNQYIKGKSVTVVVNESYTYFFFISRYLRINFFFANTKHQRAETRPKQLIIEHFPSWLFFFSLFLTHFLGVTFSVQEHDVDILFSSHQPTIVLTNHKNWSELSMQGPMIDTLCLSEALKLIAEWCRQKKQIKEYIVFKCEANDTKMIEALKKAEFVKKFLNQQELYSYDKYRYYMLNIFLNYTQILTKNYLLCSSAENWFYFLSNEYMLKELINPILSQQSKKNNAINPIKKRK</sequence>
<dbReference type="AlphaFoldDB" id="X6NPW6"/>
<organism evidence="1 2">
    <name type="scientific">Reticulomyxa filosa</name>
    <dbReference type="NCBI Taxonomy" id="46433"/>
    <lineage>
        <taxon>Eukaryota</taxon>
        <taxon>Sar</taxon>
        <taxon>Rhizaria</taxon>
        <taxon>Retaria</taxon>
        <taxon>Foraminifera</taxon>
        <taxon>Monothalamids</taxon>
        <taxon>Reticulomyxidae</taxon>
        <taxon>Reticulomyxa</taxon>
    </lineage>
</organism>